<dbReference type="PROSITE" id="PS50893">
    <property type="entry name" value="ABC_TRANSPORTER_2"/>
    <property type="match status" value="1"/>
</dbReference>
<dbReference type="GO" id="GO:0016887">
    <property type="term" value="F:ATP hydrolysis activity"/>
    <property type="evidence" value="ECO:0007669"/>
    <property type="project" value="InterPro"/>
</dbReference>
<evidence type="ECO:0000256" key="9">
    <source>
        <dbReference type="SAM" id="Phobius"/>
    </source>
</evidence>
<feature type="transmembrane region" description="Helical" evidence="9">
    <location>
        <begin position="171"/>
        <end position="197"/>
    </location>
</feature>
<dbReference type="PANTHER" id="PTHR24221">
    <property type="entry name" value="ATP-BINDING CASSETTE SUB-FAMILY B"/>
    <property type="match status" value="1"/>
</dbReference>
<sequence length="703" mass="80419">MKKSIHFIKKIHTEQQGEADCGVACLLSIIRYYHGYPIPLEELRAISGTSISGTSLLGLYEGASKIGFKAVGCKASIEHLKKHEQPCILHVLIKNQQHYIIVYGYDQKNETFIVGDPAKGVFEMNVVDLENIWSSKTLLTLEVTKQFNTDKEVKQQRAHWFLEVLQKDKNYLISGGFLGVIVAVLGLSMSIFSQRLIDFILPSNNQQKLILSISLLFILLSLRVLFTYVRGILLSKHSKKFNANIVHSFFSKLMYLPYSFFQQRKTGEMIARLNDTQRLQKVVTHFMTNISIDVLLVSISLIYLCFFNVWIGSLVLFFIPIYILIAFKYNAKIIQQQKEVMELYAHTESQYISTVQGIKTIKINQKETFFTNNTRQVYHQFQNKIFDFSKLQLRVSGWMESWNTIFSITLISIGAFIVFKEKLTTGELMAILTIAMNITPSVIRISLSNIDWNEAKVAFDRMYEFIQVDKEKSKGSKNLTEIEKIQFHQLGYRYPGRKELLQEINIEIKKGETIGIIGNSGSGKTTLLHLLQKFYAPTSGQIQVNGYSLNDITTDNWRSFLSTVDQDIQLFSGSVLENITLSHDPKDFEKAVQFCHESGFHSLIMHLPQNYMTIVGENGLNLSGGQKQLVALIRALFKNPQILLLDEFTSAMDKDLEKEVIKILDKNANDRITILISHFDNLSNIVDKVYKIENQSMQHLACV</sequence>
<dbReference type="InterPro" id="IPR003439">
    <property type="entry name" value="ABC_transporter-like_ATP-bd"/>
</dbReference>
<evidence type="ECO:0000313" key="13">
    <source>
        <dbReference type="EMBL" id="OHX67112.1"/>
    </source>
</evidence>
<keyword evidence="7 9" id="KW-0472">Membrane</keyword>
<dbReference type="PANTHER" id="PTHR24221:SF654">
    <property type="entry name" value="ATP-BINDING CASSETTE SUB-FAMILY B MEMBER 6"/>
    <property type="match status" value="1"/>
</dbReference>
<dbReference type="OrthoDB" id="9769115at2"/>
<dbReference type="Proteomes" id="UP000179797">
    <property type="component" value="Unassembled WGS sequence"/>
</dbReference>
<dbReference type="InterPro" id="IPR027417">
    <property type="entry name" value="P-loop_NTPase"/>
</dbReference>
<feature type="transmembrane region" description="Helical" evidence="9">
    <location>
        <begin position="209"/>
        <end position="229"/>
    </location>
</feature>
<evidence type="ECO:0000256" key="4">
    <source>
        <dbReference type="ARBA" id="ARBA00022840"/>
    </source>
</evidence>
<dbReference type="RefSeq" id="WP_044227736.1">
    <property type="nucleotide sequence ID" value="NZ_JRYR02000001.1"/>
</dbReference>
<dbReference type="InterPro" id="IPR005074">
    <property type="entry name" value="Peptidase_C39"/>
</dbReference>
<evidence type="ECO:0000259" key="10">
    <source>
        <dbReference type="PROSITE" id="PS50893"/>
    </source>
</evidence>
<dbReference type="GO" id="GO:0008233">
    <property type="term" value="F:peptidase activity"/>
    <property type="evidence" value="ECO:0007669"/>
    <property type="project" value="InterPro"/>
</dbReference>
<keyword evidence="14" id="KW-1185">Reference proteome</keyword>
<keyword evidence="2 9" id="KW-0812">Transmembrane</keyword>
<comment type="caution">
    <text evidence="13">The sequence shown here is derived from an EMBL/GenBank/DDBJ whole genome shotgun (WGS) entry which is preliminary data.</text>
</comment>
<feature type="domain" description="Peptidase C39" evidence="12">
    <location>
        <begin position="15"/>
        <end position="140"/>
    </location>
</feature>
<feature type="domain" description="ABC transmembrane type-1" evidence="11">
    <location>
        <begin position="175"/>
        <end position="454"/>
    </location>
</feature>
<keyword evidence="5" id="KW-0813">Transport</keyword>
<dbReference type="GO" id="GO:0043213">
    <property type="term" value="P:bacteriocin transport"/>
    <property type="evidence" value="ECO:0007669"/>
    <property type="project" value="UniProtKB-KW"/>
</dbReference>
<dbReference type="GO" id="GO:0006508">
    <property type="term" value="P:proteolysis"/>
    <property type="evidence" value="ECO:0007669"/>
    <property type="project" value="InterPro"/>
</dbReference>
<dbReference type="GO" id="GO:0140359">
    <property type="term" value="F:ABC-type transporter activity"/>
    <property type="evidence" value="ECO:0007669"/>
    <property type="project" value="InterPro"/>
</dbReference>
<proteinExistence type="predicted"/>
<dbReference type="GO" id="GO:0005524">
    <property type="term" value="F:ATP binding"/>
    <property type="evidence" value="ECO:0007669"/>
    <property type="project" value="UniProtKB-KW"/>
</dbReference>
<dbReference type="SMART" id="SM00382">
    <property type="entry name" value="AAA"/>
    <property type="match status" value="1"/>
</dbReference>
<dbReference type="Gene3D" id="3.90.70.10">
    <property type="entry name" value="Cysteine proteinases"/>
    <property type="match status" value="1"/>
</dbReference>
<dbReference type="Pfam" id="PF03412">
    <property type="entry name" value="Peptidase_C39"/>
    <property type="match status" value="1"/>
</dbReference>
<dbReference type="GO" id="GO:0005886">
    <property type="term" value="C:plasma membrane"/>
    <property type="evidence" value="ECO:0007669"/>
    <property type="project" value="UniProtKB-SubCell"/>
</dbReference>
<gene>
    <name evidence="13" type="ORF">NH26_12550</name>
</gene>
<dbReference type="EMBL" id="JRYR02000001">
    <property type="protein sequence ID" value="OHX67112.1"/>
    <property type="molecule type" value="Genomic_DNA"/>
</dbReference>
<evidence type="ECO:0008006" key="15">
    <source>
        <dbReference type="Google" id="ProtNLM"/>
    </source>
</evidence>
<accession>A0A1S1Z1J3</accession>
<dbReference type="PROSITE" id="PS50929">
    <property type="entry name" value="ABC_TM1F"/>
    <property type="match status" value="1"/>
</dbReference>
<dbReference type="PROSITE" id="PS50990">
    <property type="entry name" value="PEPTIDASE_C39"/>
    <property type="match status" value="1"/>
</dbReference>
<evidence type="ECO:0000259" key="12">
    <source>
        <dbReference type="PROSITE" id="PS50990"/>
    </source>
</evidence>
<evidence type="ECO:0000256" key="5">
    <source>
        <dbReference type="ARBA" id="ARBA00022927"/>
    </source>
</evidence>
<evidence type="ECO:0000256" key="7">
    <source>
        <dbReference type="ARBA" id="ARBA00023136"/>
    </source>
</evidence>
<dbReference type="STRING" id="915059.NH26_12550"/>
<dbReference type="SUPFAM" id="SSF90123">
    <property type="entry name" value="ABC transporter transmembrane region"/>
    <property type="match status" value="1"/>
</dbReference>
<dbReference type="InterPro" id="IPR003593">
    <property type="entry name" value="AAA+_ATPase"/>
</dbReference>
<evidence type="ECO:0000256" key="2">
    <source>
        <dbReference type="ARBA" id="ARBA00022692"/>
    </source>
</evidence>
<dbReference type="GO" id="GO:0015031">
    <property type="term" value="P:protein transport"/>
    <property type="evidence" value="ECO:0007669"/>
    <property type="project" value="UniProtKB-KW"/>
</dbReference>
<dbReference type="Pfam" id="PF00664">
    <property type="entry name" value="ABC_membrane"/>
    <property type="match status" value="1"/>
</dbReference>
<keyword evidence="8" id="KW-0080">Bacteriocin transport</keyword>
<feature type="domain" description="ABC transporter" evidence="10">
    <location>
        <begin position="485"/>
        <end position="703"/>
    </location>
</feature>
<protein>
    <recommendedName>
        <fullName evidence="15">Peptidase C39</fullName>
    </recommendedName>
</protein>
<feature type="transmembrane region" description="Helical" evidence="9">
    <location>
        <begin position="309"/>
        <end position="327"/>
    </location>
</feature>
<dbReference type="AlphaFoldDB" id="A0A1S1Z1J3"/>
<keyword evidence="6 9" id="KW-1133">Transmembrane helix</keyword>
<dbReference type="PROSITE" id="PS00211">
    <property type="entry name" value="ABC_TRANSPORTER_1"/>
    <property type="match status" value="1"/>
</dbReference>
<dbReference type="Gene3D" id="3.40.50.300">
    <property type="entry name" value="P-loop containing nucleotide triphosphate hydrolases"/>
    <property type="match status" value="1"/>
</dbReference>
<evidence type="ECO:0000256" key="3">
    <source>
        <dbReference type="ARBA" id="ARBA00022741"/>
    </source>
</evidence>
<comment type="subcellular location">
    <subcellularLocation>
        <location evidence="1">Cell membrane</location>
        <topology evidence="1">Multi-pass membrane protein</topology>
    </subcellularLocation>
</comment>
<evidence type="ECO:0000256" key="6">
    <source>
        <dbReference type="ARBA" id="ARBA00022989"/>
    </source>
</evidence>
<keyword evidence="3" id="KW-0547">Nucleotide-binding</keyword>
<dbReference type="SUPFAM" id="SSF52540">
    <property type="entry name" value="P-loop containing nucleoside triphosphate hydrolases"/>
    <property type="match status" value="1"/>
</dbReference>
<feature type="transmembrane region" description="Helical" evidence="9">
    <location>
        <begin position="282"/>
        <end position="303"/>
    </location>
</feature>
<dbReference type="InterPro" id="IPR011527">
    <property type="entry name" value="ABC1_TM_dom"/>
</dbReference>
<evidence type="ECO:0000256" key="8">
    <source>
        <dbReference type="ARBA" id="ARBA00043264"/>
    </source>
</evidence>
<reference evidence="13 14" key="1">
    <citation type="journal article" date="2012" name="Int. J. Syst. Evol. Microbiol.">
        <title>Flammeovirga pacifica sp. nov., isolated from deep-sea sediment.</title>
        <authorList>
            <person name="Xu H."/>
            <person name="Fu Y."/>
            <person name="Yang N."/>
            <person name="Ding Z."/>
            <person name="Lai Q."/>
            <person name="Zeng R."/>
        </authorList>
    </citation>
    <scope>NUCLEOTIDE SEQUENCE [LARGE SCALE GENOMIC DNA]</scope>
    <source>
        <strain evidence="14">DSM 24597 / LMG 26175 / WPAGA1</strain>
    </source>
</reference>
<dbReference type="Pfam" id="PF00005">
    <property type="entry name" value="ABC_tran"/>
    <property type="match status" value="1"/>
</dbReference>
<dbReference type="InterPro" id="IPR039421">
    <property type="entry name" value="Type_1_exporter"/>
</dbReference>
<evidence type="ECO:0000256" key="1">
    <source>
        <dbReference type="ARBA" id="ARBA00004651"/>
    </source>
</evidence>
<dbReference type="InterPro" id="IPR017871">
    <property type="entry name" value="ABC_transporter-like_CS"/>
</dbReference>
<keyword evidence="4" id="KW-0067">ATP-binding</keyword>
<evidence type="ECO:0000313" key="14">
    <source>
        <dbReference type="Proteomes" id="UP000179797"/>
    </source>
</evidence>
<dbReference type="InterPro" id="IPR036640">
    <property type="entry name" value="ABC1_TM_sf"/>
</dbReference>
<dbReference type="Gene3D" id="1.20.1560.10">
    <property type="entry name" value="ABC transporter type 1, transmembrane domain"/>
    <property type="match status" value="1"/>
</dbReference>
<dbReference type="CDD" id="cd18570">
    <property type="entry name" value="ABC_6TM_PCAT1_LagD_like"/>
    <property type="match status" value="1"/>
</dbReference>
<dbReference type="GO" id="GO:0034040">
    <property type="term" value="F:ATPase-coupled lipid transmembrane transporter activity"/>
    <property type="evidence" value="ECO:0007669"/>
    <property type="project" value="TreeGrafter"/>
</dbReference>
<feature type="transmembrane region" description="Helical" evidence="9">
    <location>
        <begin position="401"/>
        <end position="419"/>
    </location>
</feature>
<evidence type="ECO:0000259" key="11">
    <source>
        <dbReference type="PROSITE" id="PS50929"/>
    </source>
</evidence>
<name>A0A1S1Z1J3_FLAPC</name>
<keyword evidence="5" id="KW-0653">Protein transport</keyword>
<organism evidence="13 14">
    <name type="scientific">Flammeovirga pacifica</name>
    <dbReference type="NCBI Taxonomy" id="915059"/>
    <lineage>
        <taxon>Bacteria</taxon>
        <taxon>Pseudomonadati</taxon>
        <taxon>Bacteroidota</taxon>
        <taxon>Cytophagia</taxon>
        <taxon>Cytophagales</taxon>
        <taxon>Flammeovirgaceae</taxon>
        <taxon>Flammeovirga</taxon>
    </lineage>
</organism>